<dbReference type="EMBL" id="WQLA01000001">
    <property type="protein sequence ID" value="MVN89912.1"/>
    <property type="molecule type" value="Genomic_DNA"/>
</dbReference>
<comment type="caution">
    <text evidence="2">The sequence shown here is derived from an EMBL/GenBank/DDBJ whole genome shotgun (WGS) entry which is preliminary data.</text>
</comment>
<dbReference type="SUPFAM" id="SSF56436">
    <property type="entry name" value="C-type lectin-like"/>
    <property type="match status" value="1"/>
</dbReference>
<feature type="domain" description="Sulfatase-modifying factor enzyme-like" evidence="1">
    <location>
        <begin position="50"/>
        <end position="442"/>
    </location>
</feature>
<dbReference type="PANTHER" id="PTHR23150">
    <property type="entry name" value="SULFATASE MODIFYING FACTOR 1, 2"/>
    <property type="match status" value="1"/>
</dbReference>
<organism evidence="2 3">
    <name type="scientific">Mucilaginibacter aquatilis</name>
    <dbReference type="NCBI Taxonomy" id="1517760"/>
    <lineage>
        <taxon>Bacteria</taxon>
        <taxon>Pseudomonadati</taxon>
        <taxon>Bacteroidota</taxon>
        <taxon>Sphingobacteriia</taxon>
        <taxon>Sphingobacteriales</taxon>
        <taxon>Sphingobacteriaceae</taxon>
        <taxon>Mucilaginibacter</taxon>
    </lineage>
</organism>
<dbReference type="PROSITE" id="PS51257">
    <property type="entry name" value="PROKAR_LIPOPROTEIN"/>
    <property type="match status" value="1"/>
</dbReference>
<name>A0A6I4I478_9SPHI</name>
<dbReference type="Gene3D" id="3.90.1580.10">
    <property type="entry name" value="paralog of FGE (formylglycine-generating enzyme)"/>
    <property type="match status" value="2"/>
</dbReference>
<dbReference type="Proteomes" id="UP000434850">
    <property type="component" value="Unassembled WGS sequence"/>
</dbReference>
<keyword evidence="3" id="KW-1185">Reference proteome</keyword>
<evidence type="ECO:0000313" key="3">
    <source>
        <dbReference type="Proteomes" id="UP000434850"/>
    </source>
</evidence>
<accession>A0A6I4I478</accession>
<dbReference type="InterPro" id="IPR042095">
    <property type="entry name" value="SUMF_sf"/>
</dbReference>
<evidence type="ECO:0000259" key="1">
    <source>
        <dbReference type="Pfam" id="PF03781"/>
    </source>
</evidence>
<gene>
    <name evidence="2" type="ORF">GO816_02105</name>
</gene>
<dbReference type="InterPro" id="IPR005532">
    <property type="entry name" value="SUMF_dom"/>
</dbReference>
<dbReference type="RefSeq" id="WP_157539702.1">
    <property type="nucleotide sequence ID" value="NZ_WQLA01000001.1"/>
</dbReference>
<sequence length="462" mass="52265">MNIKFSHFALTFSVAVAFTACKTNRRLDGMDRVGTSKTTLQSLTPLAPHGMVFVPAGSIIEKDVVTDTSMAVDTVPRTVTVSAFFMDQTEVTNKQYRTFVDWVADSVAVTDYLKDDKYFQKKKNSTVKAKKGTGKNQQTVDIPTFADTTRAIDWSKVGGKTPLWQSNDPVIKGALYGKLYTMENGKPTLIKDAVVYRFDRLSVNRSGASKYITDTVAVPPNTKVWSNDFPNSQMEMMDNNYYTNRSYDEHPVVGVNWKQARAFTDWRSKMIYATTGERSLARLYNLRFNLPTEAQWEYAASADKKQEDFDKLATVNLKDKKTKKNVDMLAVNFKQQEGDYRKDGGTFTMHVKSYAPNKVGLYNMMGNVSEWTLDAFSPSYKELVHDLNPVLLYDAADNESEAMRRKVIRGGSWKDNGNMLTPSTRNYEIQNVSHSYIGFRCVMPAPDIVIEQTKTRKLAKGN</sequence>
<dbReference type="PANTHER" id="PTHR23150:SF19">
    <property type="entry name" value="FORMYLGLYCINE-GENERATING ENZYME"/>
    <property type="match status" value="1"/>
</dbReference>
<dbReference type="OrthoDB" id="9773278at2"/>
<reference evidence="2 3" key="1">
    <citation type="submission" date="2019-12" db="EMBL/GenBank/DDBJ databases">
        <title>Mucilaginibacter sp. HME9299 genome sequencing and assembly.</title>
        <authorList>
            <person name="Kang H."/>
            <person name="Kim H."/>
            <person name="Joh K."/>
        </authorList>
    </citation>
    <scope>NUCLEOTIDE SEQUENCE [LARGE SCALE GENOMIC DNA]</scope>
    <source>
        <strain evidence="2 3">HME9299</strain>
    </source>
</reference>
<dbReference type="InterPro" id="IPR016187">
    <property type="entry name" value="CTDL_fold"/>
</dbReference>
<evidence type="ECO:0000313" key="2">
    <source>
        <dbReference type="EMBL" id="MVN89912.1"/>
    </source>
</evidence>
<dbReference type="GO" id="GO:0120147">
    <property type="term" value="F:formylglycine-generating oxidase activity"/>
    <property type="evidence" value="ECO:0007669"/>
    <property type="project" value="TreeGrafter"/>
</dbReference>
<dbReference type="InterPro" id="IPR051043">
    <property type="entry name" value="Sulfatase_Mod_Factor_Kinase"/>
</dbReference>
<proteinExistence type="predicted"/>
<dbReference type="AlphaFoldDB" id="A0A6I4I478"/>
<dbReference type="Pfam" id="PF03781">
    <property type="entry name" value="FGE-sulfatase"/>
    <property type="match status" value="1"/>
</dbReference>
<protein>
    <submittedName>
        <fullName evidence="2">SUMF1/EgtB/PvdO family nonheme iron enzyme</fullName>
    </submittedName>
</protein>